<dbReference type="KEGG" id="ego:BBD34_14555"/>
<dbReference type="PROSITE" id="PS51257">
    <property type="entry name" value="PROKAR_LIPOPROTEIN"/>
    <property type="match status" value="1"/>
</dbReference>
<evidence type="ECO:0000313" key="4">
    <source>
        <dbReference type="Proteomes" id="UP000190816"/>
    </source>
</evidence>
<reference evidence="1 4" key="1">
    <citation type="submission" date="2016-06" db="EMBL/GenBank/DDBJ databases">
        <authorList>
            <person name="Nicholson A.C."/>
        </authorList>
    </citation>
    <scope>NUCLEOTIDE SEQUENCE [LARGE SCALE GENOMIC DNA]</scope>
    <source>
        <strain evidence="1 4">G4123</strain>
    </source>
</reference>
<evidence type="ECO:0000313" key="3">
    <source>
        <dbReference type="Proteomes" id="UP000190016"/>
    </source>
</evidence>
<keyword evidence="3" id="KW-1185">Reference proteome</keyword>
<proteinExistence type="predicted"/>
<evidence type="ECO:0008006" key="5">
    <source>
        <dbReference type="Google" id="ProtNLM"/>
    </source>
</evidence>
<dbReference type="RefSeq" id="WP_078404124.1">
    <property type="nucleotide sequence ID" value="NZ_CP016377.1"/>
</dbReference>
<evidence type="ECO:0000313" key="1">
    <source>
        <dbReference type="EMBL" id="OPB78678.1"/>
    </source>
</evidence>
<name>A0AAJ3TPZ5_9FLAO</name>
<dbReference type="EMBL" id="MBDS01000002">
    <property type="protein sequence ID" value="OPB92837.1"/>
    <property type="molecule type" value="Genomic_DNA"/>
</dbReference>
<organism evidence="1 4">
    <name type="scientific">Elizabethkingia ursingii</name>
    <dbReference type="NCBI Taxonomy" id="1756150"/>
    <lineage>
        <taxon>Bacteria</taxon>
        <taxon>Pseudomonadati</taxon>
        <taxon>Bacteroidota</taxon>
        <taxon>Flavobacteriia</taxon>
        <taxon>Flavobacteriales</taxon>
        <taxon>Weeksellaceae</taxon>
        <taxon>Elizabethkingia</taxon>
    </lineage>
</organism>
<dbReference type="Proteomes" id="UP000190016">
    <property type="component" value="Unassembled WGS sequence"/>
</dbReference>
<gene>
    <name evidence="1" type="ORF">BAY32_00635</name>
    <name evidence="2" type="ORF">BB021_00080</name>
</gene>
<protein>
    <recommendedName>
        <fullName evidence="5">Fibrobacter succinogenes major paralogous domain-containing protein</fullName>
    </recommendedName>
</protein>
<dbReference type="AlphaFoldDB" id="A0AAJ3TPZ5"/>
<evidence type="ECO:0000313" key="2">
    <source>
        <dbReference type="EMBL" id="OPB92837.1"/>
    </source>
</evidence>
<sequence>MNKKNTFLTGTAFLMLFACRSNDTDTQLNSSGSGAVVKVNFTGLNFADPQQAQPQASLNRSVMNTNPTQTKTDLVDPSTFITTEVKPAAPNFGTQASLGNTIASVAGDPLGNGIKFRVIFYKAGTFQDYRDYIIVNGQTELADPQQGELWLEDSVAYDVVAYSYNANSLPVISSNEKSNISTAKIYFDNTNPDLLYWKGTKTFAKGAQILYLTLRHKTAMIQSMTVSAANPPLTFAGSSIANATLLIPNYTNGEIAFSGSGSIFGRTNSVPVNKSLSFTATGSSRTATNLGNLLINADTNGQKLATFTADITTTDISKSPAITSTTNISASFKITPEYKHDLTVSIKKCGAYTAPGVWKEFACHNLGATTTSSPVVADASIFGAKYKWGSLNTMTTSPIRYLSQADDQSRGTIGPSGWANTFISYNDACATELGSGWRLPTKAEWDGVIANNTLSRIGAPFTDGSYTSAIKFGENLFLPVAGSRTYDNGAVSNRGTVARYWSSTADQNPVSAAWTNGWHLAVTQTSAATNSSDQRHGMSIRCIKD</sequence>
<dbReference type="EMBL" id="MAIC01000011">
    <property type="protein sequence ID" value="OPB78678.1"/>
    <property type="molecule type" value="Genomic_DNA"/>
</dbReference>
<accession>A0AAJ3TPZ5</accession>
<reference evidence="2 3" key="2">
    <citation type="submission" date="2016-07" db="EMBL/GenBank/DDBJ databases">
        <title>Revisiting the Taxonomy of the Elizabethkingia Genus based on Whole-Genome Sequencing, Optical Mapping, and MALDI-TOF.</title>
        <authorList>
            <person name="Nicholson A.C."/>
        </authorList>
    </citation>
    <scope>NUCLEOTIDE SEQUENCE [LARGE SCALE GENOMIC DNA]</scope>
    <source>
        <strain evidence="2 3">C1558</strain>
    </source>
</reference>
<comment type="caution">
    <text evidence="1">The sequence shown here is derived from an EMBL/GenBank/DDBJ whole genome shotgun (WGS) entry which is preliminary data.</text>
</comment>
<dbReference type="Proteomes" id="UP000190816">
    <property type="component" value="Unassembled WGS sequence"/>
</dbReference>